<dbReference type="Proteomes" id="UP001589733">
    <property type="component" value="Unassembled WGS sequence"/>
</dbReference>
<comment type="caution">
    <text evidence="2">The sequence shown here is derived from an EMBL/GenBank/DDBJ whole genome shotgun (WGS) entry which is preliminary data.</text>
</comment>
<gene>
    <name evidence="2" type="ORF">ACFFLM_22705</name>
</gene>
<evidence type="ECO:0000259" key="1">
    <source>
        <dbReference type="Pfam" id="PF08240"/>
    </source>
</evidence>
<feature type="domain" description="Alcohol dehydrogenase-like N-terminal" evidence="1">
    <location>
        <begin position="14"/>
        <end position="74"/>
    </location>
</feature>
<dbReference type="SUPFAM" id="SSF50129">
    <property type="entry name" value="GroES-like"/>
    <property type="match status" value="1"/>
</dbReference>
<dbReference type="Gene3D" id="3.90.180.10">
    <property type="entry name" value="Medium-chain alcohol dehydrogenases, catalytic domain"/>
    <property type="match status" value="1"/>
</dbReference>
<dbReference type="RefSeq" id="WP_380016043.1">
    <property type="nucleotide sequence ID" value="NZ_JBHLYR010000064.1"/>
</dbReference>
<dbReference type="InterPro" id="IPR051397">
    <property type="entry name" value="Zn-ADH-like_protein"/>
</dbReference>
<accession>A0ABV6B4T2</accession>
<sequence>MLEYREIPDRVLQPGHGIIEMEAISLNFADLYRRRGTYHLAGEPPYIAGYEGAGCIVALADATSLFAVGDQVVFADSPFVQAERALVELDRLILAPDDINGSPKDGSTTGNRGQTDWTEAAVSSAGPRSAGSGFIVQRLQNSTPPPEQARIQANLFLECINNMLSLKLKSARDLYPLLKTDTLTPASELGRLLASSRVPLIQGYVQAMTLRKKGLKWDAFPAAVKRLFISAGVEERANTMTFFGGKASALRYRLGGEALVEGTPTDVTVCKQVKFNAIGTFPAGLSYQQAKSQFLAKSSSVWSNTHKLIMTDLKKTNLRPELPIK</sequence>
<dbReference type="PANTHER" id="PTHR43677">
    <property type="entry name" value="SHORT-CHAIN DEHYDROGENASE/REDUCTASE"/>
    <property type="match status" value="1"/>
</dbReference>
<dbReference type="EMBL" id="JBHLYR010000064">
    <property type="protein sequence ID" value="MFB9994769.1"/>
    <property type="molecule type" value="Genomic_DNA"/>
</dbReference>
<dbReference type="Pfam" id="PF08240">
    <property type="entry name" value="ADH_N"/>
    <property type="match status" value="1"/>
</dbReference>
<evidence type="ECO:0000313" key="3">
    <source>
        <dbReference type="Proteomes" id="UP001589733"/>
    </source>
</evidence>
<reference evidence="2 3" key="1">
    <citation type="submission" date="2024-09" db="EMBL/GenBank/DDBJ databases">
        <authorList>
            <person name="Sun Q."/>
            <person name="Mori K."/>
        </authorList>
    </citation>
    <scope>NUCLEOTIDE SEQUENCE [LARGE SCALE GENOMIC DNA]</scope>
    <source>
        <strain evidence="2 3">JCM 13503</strain>
    </source>
</reference>
<keyword evidence="3" id="KW-1185">Reference proteome</keyword>
<organism evidence="2 3">
    <name type="scientific">Deinococcus oregonensis</name>
    <dbReference type="NCBI Taxonomy" id="1805970"/>
    <lineage>
        <taxon>Bacteria</taxon>
        <taxon>Thermotogati</taxon>
        <taxon>Deinococcota</taxon>
        <taxon>Deinococci</taxon>
        <taxon>Deinococcales</taxon>
        <taxon>Deinococcaceae</taxon>
        <taxon>Deinococcus</taxon>
    </lineage>
</organism>
<dbReference type="InterPro" id="IPR011032">
    <property type="entry name" value="GroES-like_sf"/>
</dbReference>
<dbReference type="PANTHER" id="PTHR43677:SF4">
    <property type="entry name" value="QUINONE OXIDOREDUCTASE-LIKE PROTEIN 2"/>
    <property type="match status" value="1"/>
</dbReference>
<proteinExistence type="predicted"/>
<protein>
    <submittedName>
        <fullName evidence="2">Alcohol dehydrogenase catalytic domain-containing protein</fullName>
    </submittedName>
</protein>
<name>A0ABV6B4T2_9DEIO</name>
<dbReference type="InterPro" id="IPR013154">
    <property type="entry name" value="ADH-like_N"/>
</dbReference>
<evidence type="ECO:0000313" key="2">
    <source>
        <dbReference type="EMBL" id="MFB9994769.1"/>
    </source>
</evidence>